<organism evidence="6 7">
    <name type="scientific">Allochromatium palmeri</name>
    <dbReference type="NCBI Taxonomy" id="231048"/>
    <lineage>
        <taxon>Bacteria</taxon>
        <taxon>Pseudomonadati</taxon>
        <taxon>Pseudomonadota</taxon>
        <taxon>Gammaproteobacteria</taxon>
        <taxon>Chromatiales</taxon>
        <taxon>Chromatiaceae</taxon>
        <taxon>Allochromatium</taxon>
    </lineage>
</organism>
<dbReference type="Pfam" id="PF13365">
    <property type="entry name" value="Trypsin_2"/>
    <property type="match status" value="1"/>
</dbReference>
<dbReference type="InterPro" id="IPR008984">
    <property type="entry name" value="SMAD_FHA_dom_sf"/>
</dbReference>
<keyword evidence="4" id="KW-1133">Transmembrane helix</keyword>
<proteinExistence type="inferred from homology"/>
<accession>A0A6N8EEK1</accession>
<dbReference type="InterPro" id="IPR043504">
    <property type="entry name" value="Peptidase_S1_PA_chymotrypsin"/>
</dbReference>
<dbReference type="PROSITE" id="PS50006">
    <property type="entry name" value="FHA_DOMAIN"/>
    <property type="match status" value="1"/>
</dbReference>
<dbReference type="InterPro" id="IPR009003">
    <property type="entry name" value="Peptidase_S1_PA"/>
</dbReference>
<keyword evidence="4" id="KW-0472">Membrane</keyword>
<dbReference type="Proteomes" id="UP000434044">
    <property type="component" value="Unassembled WGS sequence"/>
</dbReference>
<evidence type="ECO:0000256" key="1">
    <source>
        <dbReference type="ARBA" id="ARBA00010541"/>
    </source>
</evidence>
<sequence length="281" mass="29022">MEAAAEGVIGRLLPPPADSTRGARLIQVSAAINPGNSGGPLFDVAGRVIGINTLKALAAVPILSADGRGLAVQRVATGEGLGWAVASDELLPLLDRLGLDYAVSTRRLGAVGLFRQRQPGLATMLVLLLVAALGGGGWLVARAGGRGLRASGPAARPQPNPSPSVQVQRPVLRGLSGPYAGAAIPLDQGPVAIGRDPALARLVLPAHCTAISQRHALVTYRTGLEGFVLEDCWSTNGVFLMTTEGDGQRLPPGQSYPLVPGARFYLGTPEIAFQVDLETKS</sequence>
<dbReference type="SUPFAM" id="SSF50494">
    <property type="entry name" value="Trypsin-like serine proteases"/>
    <property type="match status" value="1"/>
</dbReference>
<dbReference type="EMBL" id="WNKT01000047">
    <property type="protein sequence ID" value="MTW22655.1"/>
    <property type="molecule type" value="Genomic_DNA"/>
</dbReference>
<keyword evidence="2" id="KW-0645">Protease</keyword>
<dbReference type="InterPro" id="IPR000253">
    <property type="entry name" value="FHA_dom"/>
</dbReference>
<feature type="transmembrane region" description="Helical" evidence="4">
    <location>
        <begin position="121"/>
        <end position="141"/>
    </location>
</feature>
<dbReference type="RefSeq" id="WP_155451216.1">
    <property type="nucleotide sequence ID" value="NZ_WNKT01000047.1"/>
</dbReference>
<comment type="similarity">
    <text evidence="1">Belongs to the peptidase S1C family.</text>
</comment>
<dbReference type="AlphaFoldDB" id="A0A6N8EEK1"/>
<dbReference type="Gene3D" id="2.60.200.20">
    <property type="match status" value="1"/>
</dbReference>
<gene>
    <name evidence="6" type="ORF">GJ668_16425</name>
</gene>
<evidence type="ECO:0000259" key="5">
    <source>
        <dbReference type="PROSITE" id="PS50006"/>
    </source>
</evidence>
<dbReference type="OrthoDB" id="212300at2"/>
<keyword evidence="3" id="KW-0378">Hydrolase</keyword>
<dbReference type="InterPro" id="IPR001940">
    <property type="entry name" value="Peptidase_S1C"/>
</dbReference>
<dbReference type="InterPro" id="IPR051201">
    <property type="entry name" value="Chloro_Bact_Ser_Proteases"/>
</dbReference>
<dbReference type="PANTHER" id="PTHR43343">
    <property type="entry name" value="PEPTIDASE S12"/>
    <property type="match status" value="1"/>
</dbReference>
<dbReference type="GO" id="GO:0006508">
    <property type="term" value="P:proteolysis"/>
    <property type="evidence" value="ECO:0007669"/>
    <property type="project" value="UniProtKB-KW"/>
</dbReference>
<evidence type="ECO:0000313" key="6">
    <source>
        <dbReference type="EMBL" id="MTW22655.1"/>
    </source>
</evidence>
<dbReference type="PRINTS" id="PR00834">
    <property type="entry name" value="PROTEASES2C"/>
</dbReference>
<dbReference type="PANTHER" id="PTHR43343:SF3">
    <property type="entry name" value="PROTEASE DO-LIKE 8, CHLOROPLASTIC"/>
    <property type="match status" value="1"/>
</dbReference>
<comment type="caution">
    <text evidence="6">The sequence shown here is derived from an EMBL/GenBank/DDBJ whole genome shotgun (WGS) entry which is preliminary data.</text>
</comment>
<keyword evidence="7" id="KW-1185">Reference proteome</keyword>
<evidence type="ECO:0000313" key="7">
    <source>
        <dbReference type="Proteomes" id="UP000434044"/>
    </source>
</evidence>
<evidence type="ECO:0000256" key="2">
    <source>
        <dbReference type="ARBA" id="ARBA00022670"/>
    </source>
</evidence>
<name>A0A6N8EEK1_9GAMM</name>
<feature type="domain" description="FHA" evidence="5">
    <location>
        <begin position="191"/>
        <end position="240"/>
    </location>
</feature>
<dbReference type="SUPFAM" id="SSF49879">
    <property type="entry name" value="SMAD/FHA domain"/>
    <property type="match status" value="1"/>
</dbReference>
<dbReference type="CDD" id="cd00060">
    <property type="entry name" value="FHA"/>
    <property type="match status" value="1"/>
</dbReference>
<evidence type="ECO:0000256" key="3">
    <source>
        <dbReference type="ARBA" id="ARBA00022801"/>
    </source>
</evidence>
<reference evidence="6 7" key="1">
    <citation type="submission" date="2019-11" db="EMBL/GenBank/DDBJ databases">
        <title>Whole-genome sequence of the anaerobic purple sulfur bacterium Allochromatium palmeri DSM 15591.</title>
        <authorList>
            <person name="Kyndt J.A."/>
            <person name="Meyer T.E."/>
        </authorList>
    </citation>
    <scope>NUCLEOTIDE SEQUENCE [LARGE SCALE GENOMIC DNA]</scope>
    <source>
        <strain evidence="6 7">DSM 15591</strain>
    </source>
</reference>
<evidence type="ECO:0000256" key="4">
    <source>
        <dbReference type="SAM" id="Phobius"/>
    </source>
</evidence>
<keyword evidence="4" id="KW-0812">Transmembrane</keyword>
<dbReference type="Pfam" id="PF00498">
    <property type="entry name" value="FHA"/>
    <property type="match status" value="1"/>
</dbReference>
<protein>
    <submittedName>
        <fullName evidence="6">FHA domain-containing protein</fullName>
    </submittedName>
</protein>
<dbReference type="GO" id="GO:0004252">
    <property type="term" value="F:serine-type endopeptidase activity"/>
    <property type="evidence" value="ECO:0007669"/>
    <property type="project" value="InterPro"/>
</dbReference>
<dbReference type="Gene3D" id="2.40.10.10">
    <property type="entry name" value="Trypsin-like serine proteases"/>
    <property type="match status" value="1"/>
</dbReference>